<reference evidence="1" key="1">
    <citation type="submission" date="2021-06" db="EMBL/GenBank/DDBJ databases">
        <title>Parelaphostrongylus tenuis whole genome reference sequence.</title>
        <authorList>
            <person name="Garwood T.J."/>
            <person name="Larsen P.A."/>
            <person name="Fountain-Jones N.M."/>
            <person name="Garbe J.R."/>
            <person name="Macchietto M.G."/>
            <person name="Kania S.A."/>
            <person name="Gerhold R.W."/>
            <person name="Richards J.E."/>
            <person name="Wolf T.M."/>
        </authorList>
    </citation>
    <scope>NUCLEOTIDE SEQUENCE</scope>
    <source>
        <strain evidence="1">MNPRO001-30</strain>
        <tissue evidence="1">Meninges</tissue>
    </source>
</reference>
<dbReference type="AlphaFoldDB" id="A0AAD5R6A1"/>
<accession>A0AAD5R6A1</accession>
<dbReference type="EMBL" id="JAHQIW010006757">
    <property type="protein sequence ID" value="KAJ1370226.1"/>
    <property type="molecule type" value="Genomic_DNA"/>
</dbReference>
<proteinExistence type="predicted"/>
<organism evidence="1 2">
    <name type="scientific">Parelaphostrongylus tenuis</name>
    <name type="common">Meningeal worm</name>
    <dbReference type="NCBI Taxonomy" id="148309"/>
    <lineage>
        <taxon>Eukaryota</taxon>
        <taxon>Metazoa</taxon>
        <taxon>Ecdysozoa</taxon>
        <taxon>Nematoda</taxon>
        <taxon>Chromadorea</taxon>
        <taxon>Rhabditida</taxon>
        <taxon>Rhabditina</taxon>
        <taxon>Rhabditomorpha</taxon>
        <taxon>Strongyloidea</taxon>
        <taxon>Metastrongylidae</taxon>
        <taxon>Parelaphostrongylus</taxon>
    </lineage>
</organism>
<evidence type="ECO:0000313" key="1">
    <source>
        <dbReference type="EMBL" id="KAJ1370226.1"/>
    </source>
</evidence>
<evidence type="ECO:0000313" key="2">
    <source>
        <dbReference type="Proteomes" id="UP001196413"/>
    </source>
</evidence>
<protein>
    <submittedName>
        <fullName evidence="1">Uncharacterized protein</fullName>
    </submittedName>
</protein>
<dbReference type="Proteomes" id="UP001196413">
    <property type="component" value="Unassembled WGS sequence"/>
</dbReference>
<name>A0AAD5R6A1_PARTN</name>
<keyword evidence="2" id="KW-1185">Reference proteome</keyword>
<comment type="caution">
    <text evidence="1">The sequence shown here is derived from an EMBL/GenBank/DDBJ whole genome shotgun (WGS) entry which is preliminary data.</text>
</comment>
<gene>
    <name evidence="1" type="ORF">KIN20_031915</name>
</gene>
<sequence>MLVQLHRMVRIGDPSKGVALRGKGQSWMESNVERRSDATDLESVQFIKFVLGLIDSMRTGMCYINFNCTYNAGVLSMPRFLFLRKSGLYVAPSQLRWWKLNSTVAFEELTPLLKLLFN</sequence>